<proteinExistence type="predicted"/>
<feature type="transmembrane region" description="Helical" evidence="2">
    <location>
        <begin position="48"/>
        <end position="70"/>
    </location>
</feature>
<dbReference type="AlphaFoldDB" id="A0A4Y9YZA7"/>
<feature type="coiled-coil region" evidence="1">
    <location>
        <begin position="532"/>
        <end position="594"/>
    </location>
</feature>
<dbReference type="Proteomes" id="UP000298390">
    <property type="component" value="Unassembled WGS sequence"/>
</dbReference>
<feature type="coiled-coil region" evidence="1">
    <location>
        <begin position="316"/>
        <end position="375"/>
    </location>
</feature>
<keyword evidence="2" id="KW-0812">Transmembrane</keyword>
<evidence type="ECO:0000256" key="2">
    <source>
        <dbReference type="SAM" id="Phobius"/>
    </source>
</evidence>
<comment type="caution">
    <text evidence="3">The sequence shown here is derived from an EMBL/GenBank/DDBJ whole genome shotgun (WGS) entry which is preliminary data.</text>
</comment>
<evidence type="ECO:0000313" key="4">
    <source>
        <dbReference type="Proteomes" id="UP000298390"/>
    </source>
</evidence>
<protein>
    <submittedName>
        <fullName evidence="3">Uncharacterized protein</fullName>
    </submittedName>
</protein>
<gene>
    <name evidence="3" type="ORF">EVJ58_g1465</name>
</gene>
<dbReference type="EMBL" id="SEKV01000047">
    <property type="protein sequence ID" value="TFY67704.1"/>
    <property type="molecule type" value="Genomic_DNA"/>
</dbReference>
<evidence type="ECO:0000256" key="1">
    <source>
        <dbReference type="SAM" id="Coils"/>
    </source>
</evidence>
<reference evidence="3 4" key="1">
    <citation type="submission" date="2019-01" db="EMBL/GenBank/DDBJ databases">
        <title>Genome sequencing of the rare red list fungi Fomitopsis rosea.</title>
        <authorList>
            <person name="Buettner E."/>
            <person name="Kellner H."/>
        </authorList>
    </citation>
    <scope>NUCLEOTIDE SEQUENCE [LARGE SCALE GENOMIC DNA]</scope>
    <source>
        <strain evidence="3 4">DSM 105464</strain>
    </source>
</reference>
<name>A0A4Y9YZA7_9APHY</name>
<keyword evidence="1" id="KW-0175">Coiled coil</keyword>
<keyword evidence="2" id="KW-1133">Transmembrane helix</keyword>
<evidence type="ECO:0000313" key="3">
    <source>
        <dbReference type="EMBL" id="TFY67704.1"/>
    </source>
</evidence>
<organism evidence="3 4">
    <name type="scientific">Rhodofomes roseus</name>
    <dbReference type="NCBI Taxonomy" id="34475"/>
    <lineage>
        <taxon>Eukaryota</taxon>
        <taxon>Fungi</taxon>
        <taxon>Dikarya</taxon>
        <taxon>Basidiomycota</taxon>
        <taxon>Agaricomycotina</taxon>
        <taxon>Agaricomycetes</taxon>
        <taxon>Polyporales</taxon>
        <taxon>Rhodofomes</taxon>
    </lineage>
</organism>
<keyword evidence="2" id="KW-0472">Membrane</keyword>
<sequence>MWNQRYTRFTLSLLLVLYLYLARGEYFDFLAPFKHLVRPEVRYMCNGILLWLFVHFGFVVGLFVILDTFLQFLGLCYRSSWFAGEALKAWATSLFAATRGQRRVVALGTHAAVETLAEHIVGPIDDSQALTHLDSDARDGSGQCNDLPTDAGLCSSSGMTLLLLDASLGEPAETLPPAMLSPPATPDLGPIATTSASPALEVVSVASTDAVPTAVDATPASPASELLPSSAVSRTTELVNTAPVTPLPEPAAATSVPPTETVPKCVAKKLENELIWLKIELHAQKKEYSKLANVNKTLRKTGTEFQLRACRLQVSLNDAELHMADLKGDLARAQTEAAEKFDALNGKLTVSEEHAQDLKRELDSATTKVIILEGRLCVRDAELVSSADMRLKDQEKIAQLTRESEDFRAQALRFKLELDTCTAKNAELVSIADMRLKDQEKIAQLTRESENFRAQALRFKLELDNRTAKDTPQKPRTYTISRQRLLRNEDSPDAKSSELRWSPTTYVHELKRQRVIAMRGVEEVRSTLGLTINELKEALATMTAQRNSVDDQRDKLQDEVDLLNTQNAALEQDVQDAIEAKTIAEEEVERLSALLDDQPVHVRSDAVGHGLKVRLARAATISSRHARALRCIQRKNLDTAATQLATTKADLSTTKADLSTTKADLSTTKAGLKGAVEDLNALQRTIDGAYAPLGQVMMERLAARGLHIQRAPKHAEMVTMISEFAVHLANEAPLSSSRSVTMADCMVHDQNTVQSTIGALVPMESVQMELASRSFLSDMDTTLVDVDMRMATPYKAAGPVGTQTPYHWMSQQLPVTPSVHSSYMPHLQPSSMSVDQLAQVPFSPQKHQSTPFMNGPRKYSETEADTRFRVLDNFDTPTPKGRLGHLQSISESRSFGSLYDEAEEAQVQEMLFGALGVNQAVALALAT</sequence>
<accession>A0A4Y9YZA7</accession>